<dbReference type="GO" id="GO:0003723">
    <property type="term" value="F:RNA binding"/>
    <property type="evidence" value="ECO:0007669"/>
    <property type="project" value="InterPro"/>
</dbReference>
<gene>
    <name evidence="3" type="ORF">NYM_LOCUS2819</name>
</gene>
<accession>A0A5K0WD50</accession>
<evidence type="ECO:0000256" key="1">
    <source>
        <dbReference type="ARBA" id="ARBA00022737"/>
    </source>
</evidence>
<feature type="repeat" description="PPR" evidence="2">
    <location>
        <begin position="50"/>
        <end position="84"/>
    </location>
</feature>
<feature type="repeat" description="PPR" evidence="2">
    <location>
        <begin position="279"/>
        <end position="313"/>
    </location>
</feature>
<evidence type="ECO:0000313" key="3">
    <source>
        <dbReference type="EMBL" id="VVV51440.1"/>
    </source>
</evidence>
<dbReference type="NCBIfam" id="TIGR00756">
    <property type="entry name" value="PPR"/>
    <property type="match status" value="5"/>
</dbReference>
<dbReference type="PANTHER" id="PTHR47926">
    <property type="entry name" value="PENTATRICOPEPTIDE REPEAT-CONTAINING PROTEIN"/>
    <property type="match status" value="1"/>
</dbReference>
<dbReference type="InterPro" id="IPR046960">
    <property type="entry name" value="PPR_At4g14850-like_plant"/>
</dbReference>
<dbReference type="Gene3D" id="1.25.40.10">
    <property type="entry name" value="Tetratricopeptide repeat domain"/>
    <property type="match status" value="4"/>
</dbReference>
<dbReference type="GO" id="GO:0009451">
    <property type="term" value="P:RNA modification"/>
    <property type="evidence" value="ECO:0007669"/>
    <property type="project" value="InterPro"/>
</dbReference>
<name>A0A5K0WD50_9MAGN</name>
<dbReference type="Pfam" id="PF20431">
    <property type="entry name" value="E_motif"/>
    <property type="match status" value="1"/>
</dbReference>
<dbReference type="Pfam" id="PF13041">
    <property type="entry name" value="PPR_2"/>
    <property type="match status" value="2"/>
</dbReference>
<evidence type="ECO:0000256" key="2">
    <source>
        <dbReference type="PROSITE-ProRule" id="PRU00708"/>
    </source>
</evidence>
<dbReference type="PANTHER" id="PTHR47926:SF428">
    <property type="entry name" value="(WILD MALAYSIAN BANANA) HYPOTHETICAL PROTEIN"/>
    <property type="match status" value="1"/>
</dbReference>
<dbReference type="PROSITE" id="PS51375">
    <property type="entry name" value="PPR"/>
    <property type="match status" value="6"/>
</dbReference>
<reference evidence="3" key="1">
    <citation type="submission" date="2019-09" db="EMBL/GenBank/DDBJ databases">
        <authorList>
            <person name="Zhang L."/>
        </authorList>
    </citation>
    <scope>NUCLEOTIDE SEQUENCE</scope>
</reference>
<dbReference type="FunFam" id="1.25.40.10:FF:000196">
    <property type="entry name" value="Pentatricopeptide repeat-containing protein At4g14850"/>
    <property type="match status" value="1"/>
</dbReference>
<dbReference type="GO" id="GO:0099402">
    <property type="term" value="P:plant organ development"/>
    <property type="evidence" value="ECO:0007669"/>
    <property type="project" value="UniProtKB-ARBA"/>
</dbReference>
<keyword evidence="1" id="KW-0677">Repeat</keyword>
<proteinExistence type="predicted"/>
<evidence type="ECO:0008006" key="4">
    <source>
        <dbReference type="Google" id="ProtNLM"/>
    </source>
</evidence>
<dbReference type="EMBL" id="LR721774">
    <property type="protein sequence ID" value="VVV51440.1"/>
    <property type="molecule type" value="Genomic_DNA"/>
</dbReference>
<dbReference type="FunFam" id="1.25.40.10:FF:000381">
    <property type="entry name" value="Pentatricopeptide repeat-containing protein"/>
    <property type="match status" value="1"/>
</dbReference>
<dbReference type="InterPro" id="IPR011990">
    <property type="entry name" value="TPR-like_helical_dom_sf"/>
</dbReference>
<dbReference type="Pfam" id="PF01535">
    <property type="entry name" value="PPR"/>
    <property type="match status" value="5"/>
</dbReference>
<protein>
    <recommendedName>
        <fullName evidence="4">Pentatricopeptide repeat-containing protein</fullName>
    </recommendedName>
</protein>
<dbReference type="InterPro" id="IPR046848">
    <property type="entry name" value="E_motif"/>
</dbReference>
<dbReference type="Gramene" id="NC1G0179100.1">
    <property type="protein sequence ID" value="NC1G0179100.1:cds"/>
    <property type="gene ID" value="NC1G0179100"/>
</dbReference>
<feature type="repeat" description="PPR" evidence="2">
    <location>
        <begin position="178"/>
        <end position="212"/>
    </location>
</feature>
<sequence length="596" mass="66152">MLEAQRVHGSLIKGGLHAHIFRCNLLLQLYVSSGFLQDAHRLLLSMPASNAVSWNTVLSGYVKSRSLSEALQFFRNMPEIDTHSRNSVISCFAVHGCCSEAIAHFSEMRRSCLSPDRFTYSTILTVCGFEVGRQIHGLVFKSGVDHDVFTAANLVRLYVDYDRLGDAYQVFVEVSIRDIVVWNALISGFSRNGRCDVSFNLFKKMLGEGMLPDAYTFASLLDVCAAQLATRKAVQLHALAIRFGISWDLFMSNCLLHFYSKCESVLDLVKVFSEMRERNVVSWSILMATLAQSGFENKSVELFHEMESSGIKPNSFIFVGVLGACARMAALDRGKQVHGHVLSFGMELDVITGSAIIDMYAKCGEMDSALKLFSDLNNKDIVPWNGMISGYAQCGMAEKALQLFEEMKQLGTVKPNEITFVALLSACSHGGLLQEGCRYFESMVSDHGIEPIAEHYACIVDLFGRAGLLKDAFDFVLSMPFDPDGVIWTALLGACRKHGNIRMARNVAGHALACKQNSSSYVLLSNMYYGSGRWTEGLEARLLMDRKGAKKMTGRSWINVRGRVHSFTASDNSHPQVQLVYEILENLSSQIVQVIS</sequence>
<feature type="repeat" description="PPR" evidence="2">
    <location>
        <begin position="349"/>
        <end position="379"/>
    </location>
</feature>
<organism evidence="3">
    <name type="scientific">Nymphaea colorata</name>
    <name type="common">pocket water lily</name>
    <dbReference type="NCBI Taxonomy" id="210225"/>
    <lineage>
        <taxon>Eukaryota</taxon>
        <taxon>Viridiplantae</taxon>
        <taxon>Streptophyta</taxon>
        <taxon>Embryophyta</taxon>
        <taxon>Tracheophyta</taxon>
        <taxon>Spermatophyta</taxon>
        <taxon>Magnoliopsida</taxon>
        <taxon>Nymphaeales</taxon>
        <taxon>Nymphaeaceae</taxon>
        <taxon>Nymphaea</taxon>
    </lineage>
</organism>
<feature type="repeat" description="PPR" evidence="2">
    <location>
        <begin position="380"/>
        <end position="414"/>
    </location>
</feature>
<dbReference type="InterPro" id="IPR002885">
    <property type="entry name" value="PPR_rpt"/>
</dbReference>
<dbReference type="FunFam" id="1.25.40.10:FF:000158">
    <property type="entry name" value="pentatricopeptide repeat-containing protein At2g33680"/>
    <property type="match status" value="1"/>
</dbReference>
<dbReference type="AlphaFoldDB" id="A0A5K0WD50"/>
<feature type="repeat" description="PPR" evidence="2">
    <location>
        <begin position="416"/>
        <end position="451"/>
    </location>
</feature>